<feature type="domain" description="DJ-1/PfpI" evidence="6">
    <location>
        <begin position="31"/>
        <end position="227"/>
    </location>
</feature>
<sequence>MPDKPKRILHIVTNTGHYGDQSHPTGLWLSELAHAWDVFSHHGYEQSIASPAGGRCPLEPRSLHFPSTDKSARAWHANPVQMARLENTASAEQINSADFDGVFLTGGHGAMYDFPDSEGLQRVTREVFEQGGVVAAVCHGYCGLLNTELSDRSYLVSGRELTGFSWTEEVLARVNKLVPYNAEEEVKKRGAHYKKATLPFTGFTLIDGNLVTGQNPESAKETARNVVAVFDLF</sequence>
<dbReference type="EC" id="4.2.1.130" evidence="1"/>
<evidence type="ECO:0000313" key="8">
    <source>
        <dbReference type="Proteomes" id="UP000184356"/>
    </source>
</evidence>
<keyword evidence="3" id="KW-0456">Lyase</keyword>
<dbReference type="CDD" id="cd03141">
    <property type="entry name" value="GATase1_Hsp31_like"/>
    <property type="match status" value="1"/>
</dbReference>
<dbReference type="GeneID" id="63759568"/>
<dbReference type="GO" id="GO:0019243">
    <property type="term" value="P:methylglyoxal catabolic process to D-lactate via S-lactoyl-glutathione"/>
    <property type="evidence" value="ECO:0007669"/>
    <property type="project" value="TreeGrafter"/>
</dbReference>
<dbReference type="PANTHER" id="PTHR48094:SF11">
    <property type="entry name" value="GLUTATHIONE-INDEPENDENT GLYOXALASE HSP31-RELATED"/>
    <property type="match status" value="1"/>
</dbReference>
<dbReference type="PANTHER" id="PTHR48094">
    <property type="entry name" value="PROTEIN/NUCLEIC ACID DEGLYCASE DJ-1-RELATED"/>
    <property type="match status" value="1"/>
</dbReference>
<proteinExistence type="inferred from homology"/>
<organism evidence="7 8">
    <name type="scientific">Aspergillus sydowii CBS 593.65</name>
    <dbReference type="NCBI Taxonomy" id="1036612"/>
    <lineage>
        <taxon>Eukaryota</taxon>
        <taxon>Fungi</taxon>
        <taxon>Dikarya</taxon>
        <taxon>Ascomycota</taxon>
        <taxon>Pezizomycotina</taxon>
        <taxon>Eurotiomycetes</taxon>
        <taxon>Eurotiomycetidae</taxon>
        <taxon>Eurotiales</taxon>
        <taxon>Aspergillaceae</taxon>
        <taxon>Aspergillus</taxon>
        <taxon>Aspergillus subgen. Nidulantes</taxon>
    </lineage>
</organism>
<dbReference type="OrthoDB" id="543156at2759"/>
<evidence type="ECO:0000256" key="5">
    <source>
        <dbReference type="ARBA" id="ARBA00048082"/>
    </source>
</evidence>
<accession>A0A1L9TDC2</accession>
<dbReference type="SUPFAM" id="SSF52317">
    <property type="entry name" value="Class I glutamine amidotransferase-like"/>
    <property type="match status" value="1"/>
</dbReference>
<gene>
    <name evidence="7" type="ORF">ASPSYDRAFT_180069</name>
</gene>
<evidence type="ECO:0000256" key="3">
    <source>
        <dbReference type="ARBA" id="ARBA00023239"/>
    </source>
</evidence>
<dbReference type="Proteomes" id="UP000184356">
    <property type="component" value="Unassembled WGS sequence"/>
</dbReference>
<dbReference type="GO" id="GO:0005737">
    <property type="term" value="C:cytoplasm"/>
    <property type="evidence" value="ECO:0007669"/>
    <property type="project" value="TreeGrafter"/>
</dbReference>
<dbReference type="InterPro" id="IPR002818">
    <property type="entry name" value="DJ-1/PfpI"/>
</dbReference>
<name>A0A1L9TDC2_9EURO</name>
<dbReference type="VEuPathDB" id="FungiDB:ASPSYDRAFT_180069"/>
<evidence type="ECO:0000256" key="4">
    <source>
        <dbReference type="ARBA" id="ARBA00038493"/>
    </source>
</evidence>
<evidence type="ECO:0000313" key="7">
    <source>
        <dbReference type="EMBL" id="OJJ57430.1"/>
    </source>
</evidence>
<dbReference type="RefSeq" id="XP_040701236.1">
    <property type="nucleotide sequence ID" value="XM_040843495.1"/>
</dbReference>
<comment type="catalytic activity">
    <reaction evidence="5">
        <text>methylglyoxal + H2O = (R)-lactate + H(+)</text>
        <dbReference type="Rhea" id="RHEA:27754"/>
        <dbReference type="ChEBI" id="CHEBI:15377"/>
        <dbReference type="ChEBI" id="CHEBI:15378"/>
        <dbReference type="ChEBI" id="CHEBI:16004"/>
        <dbReference type="ChEBI" id="CHEBI:17158"/>
        <dbReference type="EC" id="4.2.1.130"/>
    </reaction>
</comment>
<evidence type="ECO:0000259" key="6">
    <source>
        <dbReference type="Pfam" id="PF01965"/>
    </source>
</evidence>
<comment type="similarity">
    <text evidence="4">Belongs to the peptidase C56 family. HSP31-like subfamily.</text>
</comment>
<dbReference type="Pfam" id="PF01965">
    <property type="entry name" value="DJ-1_PfpI"/>
    <property type="match status" value="1"/>
</dbReference>
<dbReference type="Gene3D" id="3.40.50.880">
    <property type="match status" value="1"/>
</dbReference>
<keyword evidence="2" id="KW-0346">Stress response</keyword>
<evidence type="ECO:0000256" key="2">
    <source>
        <dbReference type="ARBA" id="ARBA00023016"/>
    </source>
</evidence>
<reference evidence="8" key="1">
    <citation type="journal article" date="2017" name="Genome Biol.">
        <title>Comparative genomics reveals high biological diversity and specific adaptations in the industrially and medically important fungal genus Aspergillus.</title>
        <authorList>
            <person name="de Vries R.P."/>
            <person name="Riley R."/>
            <person name="Wiebenga A."/>
            <person name="Aguilar-Osorio G."/>
            <person name="Amillis S."/>
            <person name="Uchima C.A."/>
            <person name="Anderluh G."/>
            <person name="Asadollahi M."/>
            <person name="Askin M."/>
            <person name="Barry K."/>
            <person name="Battaglia E."/>
            <person name="Bayram O."/>
            <person name="Benocci T."/>
            <person name="Braus-Stromeyer S.A."/>
            <person name="Caldana C."/>
            <person name="Canovas D."/>
            <person name="Cerqueira G.C."/>
            <person name="Chen F."/>
            <person name="Chen W."/>
            <person name="Choi C."/>
            <person name="Clum A."/>
            <person name="Dos Santos R.A."/>
            <person name="Damasio A.R."/>
            <person name="Diallinas G."/>
            <person name="Emri T."/>
            <person name="Fekete E."/>
            <person name="Flipphi M."/>
            <person name="Freyberg S."/>
            <person name="Gallo A."/>
            <person name="Gournas C."/>
            <person name="Habgood R."/>
            <person name="Hainaut M."/>
            <person name="Harispe M.L."/>
            <person name="Henrissat B."/>
            <person name="Hilden K.S."/>
            <person name="Hope R."/>
            <person name="Hossain A."/>
            <person name="Karabika E."/>
            <person name="Karaffa L."/>
            <person name="Karanyi Z."/>
            <person name="Krasevec N."/>
            <person name="Kuo A."/>
            <person name="Kusch H."/>
            <person name="LaButti K."/>
            <person name="Lagendijk E.L."/>
            <person name="Lapidus A."/>
            <person name="Levasseur A."/>
            <person name="Lindquist E."/>
            <person name="Lipzen A."/>
            <person name="Logrieco A.F."/>
            <person name="MacCabe A."/>
            <person name="Maekelae M.R."/>
            <person name="Malavazi I."/>
            <person name="Melin P."/>
            <person name="Meyer V."/>
            <person name="Mielnichuk N."/>
            <person name="Miskei M."/>
            <person name="Molnar A.P."/>
            <person name="Mule G."/>
            <person name="Ngan C.Y."/>
            <person name="Orejas M."/>
            <person name="Orosz E."/>
            <person name="Ouedraogo J.P."/>
            <person name="Overkamp K.M."/>
            <person name="Park H.-S."/>
            <person name="Perrone G."/>
            <person name="Piumi F."/>
            <person name="Punt P.J."/>
            <person name="Ram A.F."/>
            <person name="Ramon A."/>
            <person name="Rauscher S."/>
            <person name="Record E."/>
            <person name="Riano-Pachon D.M."/>
            <person name="Robert V."/>
            <person name="Roehrig J."/>
            <person name="Ruller R."/>
            <person name="Salamov A."/>
            <person name="Salih N.S."/>
            <person name="Samson R.A."/>
            <person name="Sandor E."/>
            <person name="Sanguinetti M."/>
            <person name="Schuetze T."/>
            <person name="Sepcic K."/>
            <person name="Shelest E."/>
            <person name="Sherlock G."/>
            <person name="Sophianopoulou V."/>
            <person name="Squina F.M."/>
            <person name="Sun H."/>
            <person name="Susca A."/>
            <person name="Todd R.B."/>
            <person name="Tsang A."/>
            <person name="Unkles S.E."/>
            <person name="van de Wiele N."/>
            <person name="van Rossen-Uffink D."/>
            <person name="Oliveira J.V."/>
            <person name="Vesth T.C."/>
            <person name="Visser J."/>
            <person name="Yu J.-H."/>
            <person name="Zhou M."/>
            <person name="Andersen M.R."/>
            <person name="Archer D.B."/>
            <person name="Baker S.E."/>
            <person name="Benoit I."/>
            <person name="Brakhage A.A."/>
            <person name="Braus G.H."/>
            <person name="Fischer R."/>
            <person name="Frisvad J.C."/>
            <person name="Goldman G.H."/>
            <person name="Houbraken J."/>
            <person name="Oakley B."/>
            <person name="Pocsi I."/>
            <person name="Scazzocchio C."/>
            <person name="Seiboth B."/>
            <person name="vanKuyk P.A."/>
            <person name="Wortman J."/>
            <person name="Dyer P.S."/>
            <person name="Grigoriev I.V."/>
        </authorList>
    </citation>
    <scope>NUCLEOTIDE SEQUENCE [LARGE SCALE GENOMIC DNA]</scope>
    <source>
        <strain evidence="8">CBS 593.65</strain>
    </source>
</reference>
<dbReference type="EMBL" id="KV878588">
    <property type="protein sequence ID" value="OJJ57430.1"/>
    <property type="molecule type" value="Genomic_DNA"/>
</dbReference>
<dbReference type="InterPro" id="IPR029062">
    <property type="entry name" value="Class_I_gatase-like"/>
</dbReference>
<dbReference type="AlphaFoldDB" id="A0A1L9TDC2"/>
<evidence type="ECO:0000256" key="1">
    <source>
        <dbReference type="ARBA" id="ARBA00013134"/>
    </source>
</evidence>
<dbReference type="STRING" id="1036612.A0A1L9TDC2"/>
<keyword evidence="8" id="KW-1185">Reference proteome</keyword>
<dbReference type="GO" id="GO:0019172">
    <property type="term" value="F:glyoxalase III activity"/>
    <property type="evidence" value="ECO:0007669"/>
    <property type="project" value="UniProtKB-EC"/>
</dbReference>
<dbReference type="InterPro" id="IPR050325">
    <property type="entry name" value="Prot/Nucl_acid_deglycase"/>
</dbReference>
<protein>
    <recommendedName>
        <fullName evidence="1">D-lactate dehydratase</fullName>
        <ecNumber evidence="1">4.2.1.130</ecNumber>
    </recommendedName>
</protein>